<keyword evidence="1" id="KW-0472">Membrane</keyword>
<feature type="transmembrane region" description="Helical" evidence="1">
    <location>
        <begin position="7"/>
        <end position="27"/>
    </location>
</feature>
<dbReference type="EMBL" id="VIKS01000001">
    <property type="protein sequence ID" value="TQV89430.1"/>
    <property type="molecule type" value="Genomic_DNA"/>
</dbReference>
<protein>
    <submittedName>
        <fullName evidence="2">Uncharacterized protein</fullName>
    </submittedName>
</protein>
<accession>A0A545UIY9</accession>
<comment type="caution">
    <text evidence="2">The sequence shown here is derived from an EMBL/GenBank/DDBJ whole genome shotgun (WGS) entry which is preliminary data.</text>
</comment>
<evidence type="ECO:0000313" key="2">
    <source>
        <dbReference type="EMBL" id="TQV89430.1"/>
    </source>
</evidence>
<dbReference type="OrthoDB" id="9838630at2"/>
<evidence type="ECO:0000313" key="3">
    <source>
        <dbReference type="Proteomes" id="UP000315439"/>
    </source>
</evidence>
<feature type="transmembrane region" description="Helical" evidence="1">
    <location>
        <begin position="47"/>
        <end position="65"/>
    </location>
</feature>
<keyword evidence="1" id="KW-0812">Transmembrane</keyword>
<reference evidence="2 3" key="1">
    <citation type="submission" date="2019-07" db="EMBL/GenBank/DDBJ databases">
        <title>Draft genome for Aliikangiella sp. M105.</title>
        <authorList>
            <person name="Wang G."/>
        </authorList>
    </citation>
    <scope>NUCLEOTIDE SEQUENCE [LARGE SCALE GENOMIC DNA]</scope>
    <source>
        <strain evidence="2 3">M105</strain>
    </source>
</reference>
<keyword evidence="1" id="KW-1133">Transmembrane helix</keyword>
<proteinExistence type="predicted"/>
<evidence type="ECO:0000256" key="1">
    <source>
        <dbReference type="SAM" id="Phobius"/>
    </source>
</evidence>
<dbReference type="AlphaFoldDB" id="A0A545UIY9"/>
<dbReference type="Proteomes" id="UP000315439">
    <property type="component" value="Unassembled WGS sequence"/>
</dbReference>
<dbReference type="RefSeq" id="WP_142891494.1">
    <property type="nucleotide sequence ID" value="NZ_ML660160.1"/>
</dbReference>
<sequence length="228" mass="25810">MKNSAKHIVIAIAFALILVAITLTVGWLFYSEAGKTIEDFYLKLGELSLQVAIIVIVGTIIKSLFDWSMSQHSRQVEVSESRKELMKRMRSVHVTIANARDLMVAHQSAKSWAEQSRRLLNLLPEVEDLAEDVKVSSGMFKNRDSIVSGIEGIADYLNKCSSEYIEHHDAVDSGYRKKQKLENTIVDNQMSWVKDFMDAGEFYQKEYLSNLDKSKGVMRTEIYGGVHG</sequence>
<name>A0A545UIY9_9GAMM</name>
<organism evidence="2 3">
    <name type="scientific">Aliikangiella coralliicola</name>
    <dbReference type="NCBI Taxonomy" id="2592383"/>
    <lineage>
        <taxon>Bacteria</taxon>
        <taxon>Pseudomonadati</taxon>
        <taxon>Pseudomonadota</taxon>
        <taxon>Gammaproteobacteria</taxon>
        <taxon>Oceanospirillales</taxon>
        <taxon>Pleioneaceae</taxon>
        <taxon>Aliikangiella</taxon>
    </lineage>
</organism>
<keyword evidence="3" id="KW-1185">Reference proteome</keyword>
<gene>
    <name evidence="2" type="ORF">FLL46_00675</name>
</gene>